<evidence type="ECO:0000256" key="5">
    <source>
        <dbReference type="ARBA" id="ARBA00038359"/>
    </source>
</evidence>
<evidence type="ECO:0000313" key="8">
    <source>
        <dbReference type="EMBL" id="KAK0508337.1"/>
    </source>
</evidence>
<comment type="caution">
    <text evidence="8">The sequence shown here is derived from an EMBL/GenBank/DDBJ whole genome shotgun (WGS) entry which is preliminary data.</text>
</comment>
<feature type="transmembrane region" description="Helical" evidence="6">
    <location>
        <begin position="199"/>
        <end position="220"/>
    </location>
</feature>
<keyword evidence="4 6" id="KW-0472">Membrane</keyword>
<evidence type="ECO:0000256" key="2">
    <source>
        <dbReference type="ARBA" id="ARBA00022692"/>
    </source>
</evidence>
<gene>
    <name evidence="8" type="ORF">JMJ35_009421</name>
</gene>
<dbReference type="PANTHER" id="PTHR33048">
    <property type="entry name" value="PTH11-LIKE INTEGRAL MEMBRANE PROTEIN (AFU_ORTHOLOGUE AFUA_5G11245)"/>
    <property type="match status" value="1"/>
</dbReference>
<sequence length="316" mass="35620">MFYRSANLIITSSVMGCLAIVAVALRLWAGAVRKMRRGVEDILIIIGLILALGLCICNIVGAALFQLGNDESSLDSLNLTYNLKIFYVIQLLHATAMPVIKASFMLFLRRIFGHMRAFRLAFWIVGVYVFLWWLTTFWMTVFQCWPISESWSEEMEGCIPNFWTWYSWAALLNVVSDVAIITIPIPFVWRLQMSLQQRLVTLSVLTTAMIVIIAGIGRTVTYFTYIHDLLPFDALYHVSIWTSIEPCLGVVGCCLPTLGPLVDLKYGAIYSKTKSILSWQSVLGKSASEASGSRSGQRTAWVELINERHNQSEPMV</sequence>
<dbReference type="AlphaFoldDB" id="A0AA39QSD1"/>
<feature type="transmembrane region" description="Helical" evidence="6">
    <location>
        <begin position="240"/>
        <end position="262"/>
    </location>
</feature>
<protein>
    <recommendedName>
        <fullName evidence="7">Rhodopsin domain-containing protein</fullName>
    </recommendedName>
</protein>
<keyword evidence="3 6" id="KW-1133">Transmembrane helix</keyword>
<comment type="subcellular location">
    <subcellularLocation>
        <location evidence="1">Membrane</location>
        <topology evidence="1">Multi-pass membrane protein</topology>
    </subcellularLocation>
</comment>
<keyword evidence="9" id="KW-1185">Reference proteome</keyword>
<dbReference type="Pfam" id="PF20684">
    <property type="entry name" value="Fung_rhodopsin"/>
    <property type="match status" value="1"/>
</dbReference>
<feature type="domain" description="Rhodopsin" evidence="7">
    <location>
        <begin position="25"/>
        <end position="262"/>
    </location>
</feature>
<evidence type="ECO:0000256" key="6">
    <source>
        <dbReference type="SAM" id="Phobius"/>
    </source>
</evidence>
<feature type="transmembrane region" description="Helical" evidence="6">
    <location>
        <begin position="165"/>
        <end position="187"/>
    </location>
</feature>
<dbReference type="InterPro" id="IPR052337">
    <property type="entry name" value="SAT4-like"/>
</dbReference>
<feature type="transmembrane region" description="Helical" evidence="6">
    <location>
        <begin position="6"/>
        <end position="29"/>
    </location>
</feature>
<evidence type="ECO:0000313" key="9">
    <source>
        <dbReference type="Proteomes" id="UP001166286"/>
    </source>
</evidence>
<dbReference type="PANTHER" id="PTHR33048:SF47">
    <property type="entry name" value="INTEGRAL MEMBRANE PROTEIN-RELATED"/>
    <property type="match status" value="1"/>
</dbReference>
<evidence type="ECO:0000259" key="7">
    <source>
        <dbReference type="Pfam" id="PF20684"/>
    </source>
</evidence>
<organism evidence="8 9">
    <name type="scientific">Cladonia borealis</name>
    <dbReference type="NCBI Taxonomy" id="184061"/>
    <lineage>
        <taxon>Eukaryota</taxon>
        <taxon>Fungi</taxon>
        <taxon>Dikarya</taxon>
        <taxon>Ascomycota</taxon>
        <taxon>Pezizomycotina</taxon>
        <taxon>Lecanoromycetes</taxon>
        <taxon>OSLEUM clade</taxon>
        <taxon>Lecanoromycetidae</taxon>
        <taxon>Lecanorales</taxon>
        <taxon>Lecanorineae</taxon>
        <taxon>Cladoniaceae</taxon>
        <taxon>Cladonia</taxon>
    </lineage>
</organism>
<evidence type="ECO:0000256" key="4">
    <source>
        <dbReference type="ARBA" id="ARBA00023136"/>
    </source>
</evidence>
<feature type="transmembrane region" description="Helical" evidence="6">
    <location>
        <begin position="85"/>
        <end position="108"/>
    </location>
</feature>
<feature type="transmembrane region" description="Helical" evidence="6">
    <location>
        <begin position="41"/>
        <end position="65"/>
    </location>
</feature>
<keyword evidence="2 6" id="KW-0812">Transmembrane</keyword>
<dbReference type="InterPro" id="IPR049326">
    <property type="entry name" value="Rhodopsin_dom_fungi"/>
</dbReference>
<dbReference type="GO" id="GO:0016020">
    <property type="term" value="C:membrane"/>
    <property type="evidence" value="ECO:0007669"/>
    <property type="project" value="UniProtKB-SubCell"/>
</dbReference>
<dbReference type="EMBL" id="JAFEKC020000021">
    <property type="protein sequence ID" value="KAK0508337.1"/>
    <property type="molecule type" value="Genomic_DNA"/>
</dbReference>
<feature type="transmembrane region" description="Helical" evidence="6">
    <location>
        <begin position="120"/>
        <end position="145"/>
    </location>
</feature>
<evidence type="ECO:0000256" key="1">
    <source>
        <dbReference type="ARBA" id="ARBA00004141"/>
    </source>
</evidence>
<dbReference type="PROSITE" id="PS51257">
    <property type="entry name" value="PROKAR_LIPOPROTEIN"/>
    <property type="match status" value="1"/>
</dbReference>
<dbReference type="Proteomes" id="UP001166286">
    <property type="component" value="Unassembled WGS sequence"/>
</dbReference>
<accession>A0AA39QSD1</accession>
<evidence type="ECO:0000256" key="3">
    <source>
        <dbReference type="ARBA" id="ARBA00022989"/>
    </source>
</evidence>
<proteinExistence type="inferred from homology"/>
<reference evidence="8" key="1">
    <citation type="submission" date="2023-03" db="EMBL/GenBank/DDBJ databases">
        <title>Complete genome of Cladonia borealis.</title>
        <authorList>
            <person name="Park H."/>
        </authorList>
    </citation>
    <scope>NUCLEOTIDE SEQUENCE</scope>
    <source>
        <strain evidence="8">ANT050790</strain>
    </source>
</reference>
<comment type="similarity">
    <text evidence="5">Belongs to the SAT4 family.</text>
</comment>
<name>A0AA39QSD1_9LECA</name>